<organism evidence="1">
    <name type="scientific">bioreactor metagenome</name>
    <dbReference type="NCBI Taxonomy" id="1076179"/>
    <lineage>
        <taxon>unclassified sequences</taxon>
        <taxon>metagenomes</taxon>
        <taxon>ecological metagenomes</taxon>
    </lineage>
</organism>
<gene>
    <name evidence="1" type="ORF">SDC9_130572</name>
</gene>
<evidence type="ECO:0000313" key="1">
    <source>
        <dbReference type="EMBL" id="MPM83508.1"/>
    </source>
</evidence>
<protein>
    <submittedName>
        <fullName evidence="1">Uncharacterized protein</fullName>
    </submittedName>
</protein>
<sequence length="259" mass="28672">MADIDVFIEPIFYLDGARRDLRPVFGQDFESELFFFHEAHKGAAVSHGDLDFADALDWDPDAVPIDEGGDVRKRDAHRPAAVNVGGGCDAAGGRVHLYHGYAVVRHGDDAGIYGHFYGPDRRVSAHGAHAAVINKKEPHVAVVRHRRLQDGPVHVVVPARLAQDHLAQAVIVFPEIIHPIQHTPAPYLGQPGRDKPDRLAGGVSVNDVDHVFKFQHSRRFLHTLNFLRGAAGAVARQTFSRRFYDCYTIVVNTQLCFSI</sequence>
<reference evidence="1" key="1">
    <citation type="submission" date="2019-08" db="EMBL/GenBank/DDBJ databases">
        <authorList>
            <person name="Kucharzyk K."/>
            <person name="Murdoch R.W."/>
            <person name="Higgins S."/>
            <person name="Loffler F."/>
        </authorList>
    </citation>
    <scope>NUCLEOTIDE SEQUENCE</scope>
</reference>
<proteinExistence type="predicted"/>
<accession>A0A645D362</accession>
<dbReference type="AlphaFoldDB" id="A0A645D362"/>
<dbReference type="EMBL" id="VSSQ01032287">
    <property type="protein sequence ID" value="MPM83508.1"/>
    <property type="molecule type" value="Genomic_DNA"/>
</dbReference>
<name>A0A645D362_9ZZZZ</name>
<comment type="caution">
    <text evidence="1">The sequence shown here is derived from an EMBL/GenBank/DDBJ whole genome shotgun (WGS) entry which is preliminary data.</text>
</comment>